<dbReference type="InterPro" id="IPR032708">
    <property type="entry name" value="McjB_C"/>
</dbReference>
<dbReference type="EMBL" id="CP017717">
    <property type="protein sequence ID" value="AQZ62343.1"/>
    <property type="molecule type" value="Genomic_DNA"/>
</dbReference>
<evidence type="ECO:0000313" key="2">
    <source>
        <dbReference type="EMBL" id="AQZ62343.1"/>
    </source>
</evidence>
<dbReference type="Proteomes" id="UP000190797">
    <property type="component" value="Chromosome"/>
</dbReference>
<dbReference type="AlphaFoldDB" id="A0A1U9ZWL5"/>
<dbReference type="OrthoDB" id="4216346at2"/>
<organism evidence="2 3">
    <name type="scientific">[Actinomadura] parvosata subsp. kistnae</name>
    <dbReference type="NCBI Taxonomy" id="1909395"/>
    <lineage>
        <taxon>Bacteria</taxon>
        <taxon>Bacillati</taxon>
        <taxon>Actinomycetota</taxon>
        <taxon>Actinomycetes</taxon>
        <taxon>Streptosporangiales</taxon>
        <taxon>Streptosporangiaceae</taxon>
        <taxon>Nonomuraea</taxon>
    </lineage>
</organism>
<evidence type="ECO:0000313" key="3">
    <source>
        <dbReference type="Proteomes" id="UP000190797"/>
    </source>
</evidence>
<dbReference type="RefSeq" id="WP_080038498.1">
    <property type="nucleotide sequence ID" value="NZ_CP017717.1"/>
</dbReference>
<gene>
    <name evidence="2" type="ORF">BKM31_13485</name>
</gene>
<name>A0A1U9ZWL5_9ACTN</name>
<feature type="domain" description="Microcin J25-processing protein McjB C-terminal" evidence="1">
    <location>
        <begin position="55"/>
        <end position="159"/>
    </location>
</feature>
<evidence type="ECO:0000259" key="1">
    <source>
        <dbReference type="Pfam" id="PF13471"/>
    </source>
</evidence>
<reference evidence="3" key="1">
    <citation type="journal article" date="2017" name="Med. Chem. Commun.">
        <title>Nonomuraea sp. ATCC 55076 harbours the largest actinomycete chromosome to date and the kistamicin biosynthetic gene cluster.</title>
        <authorList>
            <person name="Nazari B."/>
            <person name="Forneris C.C."/>
            <person name="Gibson M.I."/>
            <person name="Moon K."/>
            <person name="Schramma K.R."/>
            <person name="Seyedsayamdost M.R."/>
        </authorList>
    </citation>
    <scope>NUCLEOTIDE SEQUENCE [LARGE SCALE GENOMIC DNA]</scope>
    <source>
        <strain evidence="3">ATCC 55076</strain>
    </source>
</reference>
<dbReference type="InterPro" id="IPR053521">
    <property type="entry name" value="McjB-like"/>
</dbReference>
<keyword evidence="3" id="KW-1185">Reference proteome</keyword>
<proteinExistence type="predicted"/>
<dbReference type="KEGG" id="noa:BKM31_13485"/>
<dbReference type="STRING" id="1909395.BKM31_13485"/>
<sequence>MKDRRLEWEFFLGDLDPSTLPPRTPPRLRGHAMARTAAALWTYNRHGWPAAQRYLRELAPARGSARIARLPEATAVRLARREVLFCQMVTRVLAPDGQCLPRSFALAVHLNALGLPAQVIVARGRTVSVPRNAFHSWTELYGHVLNDNPDVQLGYAVLQRVRSGRLGEARRPVRT</sequence>
<accession>A0A1U9ZWL5</accession>
<dbReference type="Pfam" id="PF13471">
    <property type="entry name" value="Transglut_core3"/>
    <property type="match status" value="1"/>
</dbReference>
<protein>
    <recommendedName>
        <fullName evidence="1">Microcin J25-processing protein McjB C-terminal domain-containing protein</fullName>
    </recommendedName>
</protein>
<dbReference type="NCBIfam" id="NF033537">
    <property type="entry name" value="lasso_biosyn_B2"/>
    <property type="match status" value="1"/>
</dbReference>